<evidence type="ECO:0000313" key="8">
    <source>
        <dbReference type="EMBL" id="NBI28010.1"/>
    </source>
</evidence>
<feature type="transmembrane region" description="Helical" evidence="7">
    <location>
        <begin position="58"/>
        <end position="80"/>
    </location>
</feature>
<evidence type="ECO:0000256" key="6">
    <source>
        <dbReference type="ARBA" id="ARBA00023136"/>
    </source>
</evidence>
<feature type="transmembrane region" description="Helical" evidence="7">
    <location>
        <begin position="117"/>
        <end position="137"/>
    </location>
</feature>
<sequence>MKVEQHQKGTRLVIDILFSFLKISPTTFGGGYAMIPAIEKEIVDNRKWLNETEMSDVLSISGSAPGGIGINAATFIGYRLHGIKGSIAAVVGMSLPTFLIVFILGLFFSFFSDNEKVNAAFKGIQIAIIALVSYAGYKMAKTSIYDKSTFLTLIITLFLLIYLKVPPMIVIVAGGFAGILIMKVKTQLGYFKNVTNDQKSKEQYKYTDYYMGDGI</sequence>
<evidence type="ECO:0000256" key="7">
    <source>
        <dbReference type="SAM" id="Phobius"/>
    </source>
</evidence>
<reference evidence="8 9" key="1">
    <citation type="submission" date="2019-01" db="EMBL/GenBank/DDBJ databases">
        <title>Chengkuizengella sp. nov., isolated from deep-sea sediment of East Pacific Ocean.</title>
        <authorList>
            <person name="Yang J."/>
            <person name="Lai Q."/>
            <person name="Shao Z."/>
        </authorList>
    </citation>
    <scope>NUCLEOTIDE SEQUENCE [LARGE SCALE GENOMIC DNA]</scope>
    <source>
        <strain evidence="8 9">YPA3-1-1</strain>
    </source>
</reference>
<protein>
    <submittedName>
        <fullName evidence="8">Chromate transporter</fullName>
    </submittedName>
</protein>
<dbReference type="OrthoDB" id="9027281at2"/>
<keyword evidence="4 7" id="KW-0812">Transmembrane</keyword>
<dbReference type="RefSeq" id="WP_160644513.1">
    <property type="nucleotide sequence ID" value="NZ_SIJB01000007.1"/>
</dbReference>
<evidence type="ECO:0000256" key="4">
    <source>
        <dbReference type="ARBA" id="ARBA00022692"/>
    </source>
</evidence>
<keyword evidence="5 7" id="KW-1133">Transmembrane helix</keyword>
<evidence type="ECO:0000256" key="3">
    <source>
        <dbReference type="ARBA" id="ARBA00022475"/>
    </source>
</evidence>
<dbReference type="PANTHER" id="PTHR43663">
    <property type="entry name" value="CHROMATE TRANSPORT PROTEIN-RELATED"/>
    <property type="match status" value="1"/>
</dbReference>
<evidence type="ECO:0000313" key="9">
    <source>
        <dbReference type="Proteomes" id="UP000448943"/>
    </source>
</evidence>
<keyword evidence="6 7" id="KW-0472">Membrane</keyword>
<gene>
    <name evidence="8" type="ORF">ERL59_03425</name>
</gene>
<evidence type="ECO:0000256" key="2">
    <source>
        <dbReference type="ARBA" id="ARBA00005262"/>
    </source>
</evidence>
<comment type="subcellular location">
    <subcellularLocation>
        <location evidence="1">Cell membrane</location>
        <topology evidence="1">Multi-pass membrane protein</topology>
    </subcellularLocation>
</comment>
<dbReference type="InterPro" id="IPR003370">
    <property type="entry name" value="Chromate_transpt"/>
</dbReference>
<dbReference type="Proteomes" id="UP000448943">
    <property type="component" value="Unassembled WGS sequence"/>
</dbReference>
<feature type="transmembrane region" description="Helical" evidence="7">
    <location>
        <begin position="144"/>
        <end position="162"/>
    </location>
</feature>
<proteinExistence type="inferred from homology"/>
<accession>A0A6N9Q1F8</accession>
<dbReference type="GO" id="GO:0015109">
    <property type="term" value="F:chromate transmembrane transporter activity"/>
    <property type="evidence" value="ECO:0007669"/>
    <property type="project" value="InterPro"/>
</dbReference>
<evidence type="ECO:0000256" key="5">
    <source>
        <dbReference type="ARBA" id="ARBA00022989"/>
    </source>
</evidence>
<dbReference type="Pfam" id="PF02417">
    <property type="entry name" value="Chromate_transp"/>
    <property type="match status" value="1"/>
</dbReference>
<evidence type="ECO:0000256" key="1">
    <source>
        <dbReference type="ARBA" id="ARBA00004651"/>
    </source>
</evidence>
<keyword evidence="9" id="KW-1185">Reference proteome</keyword>
<comment type="similarity">
    <text evidence="2">Belongs to the chromate ion transporter (CHR) (TC 2.A.51) family.</text>
</comment>
<dbReference type="GO" id="GO:0005886">
    <property type="term" value="C:plasma membrane"/>
    <property type="evidence" value="ECO:0007669"/>
    <property type="project" value="UniProtKB-SubCell"/>
</dbReference>
<dbReference type="InterPro" id="IPR052518">
    <property type="entry name" value="CHR_Transporter"/>
</dbReference>
<dbReference type="EMBL" id="SIJB01000007">
    <property type="protein sequence ID" value="NBI28010.1"/>
    <property type="molecule type" value="Genomic_DNA"/>
</dbReference>
<dbReference type="PANTHER" id="PTHR43663:SF2">
    <property type="entry name" value="CHROMATE TRANSPORT PROTEIN-RELATED"/>
    <property type="match status" value="1"/>
</dbReference>
<keyword evidence="3" id="KW-1003">Cell membrane</keyword>
<dbReference type="AlphaFoldDB" id="A0A6N9Q1F8"/>
<feature type="transmembrane region" description="Helical" evidence="7">
    <location>
        <begin position="12"/>
        <end position="38"/>
    </location>
</feature>
<name>A0A6N9Q1F8_9BACL</name>
<organism evidence="8 9">
    <name type="scientific">Chengkuizengella marina</name>
    <dbReference type="NCBI Taxonomy" id="2507566"/>
    <lineage>
        <taxon>Bacteria</taxon>
        <taxon>Bacillati</taxon>
        <taxon>Bacillota</taxon>
        <taxon>Bacilli</taxon>
        <taxon>Bacillales</taxon>
        <taxon>Paenibacillaceae</taxon>
        <taxon>Chengkuizengella</taxon>
    </lineage>
</organism>
<comment type="caution">
    <text evidence="8">The sequence shown here is derived from an EMBL/GenBank/DDBJ whole genome shotgun (WGS) entry which is preliminary data.</text>
</comment>
<feature type="transmembrane region" description="Helical" evidence="7">
    <location>
        <begin position="87"/>
        <end position="111"/>
    </location>
</feature>